<comment type="caution">
    <text evidence="2">The sequence shown here is derived from an EMBL/GenBank/DDBJ whole genome shotgun (WGS) entry which is preliminary data.</text>
</comment>
<dbReference type="AlphaFoldDB" id="A0AAN8PCZ2"/>
<evidence type="ECO:0000313" key="3">
    <source>
        <dbReference type="Proteomes" id="UP001372834"/>
    </source>
</evidence>
<sequence length="74" mass="8685">MSTEKENAGKLERRLVEKKNHERNVQVASEIPAKRRTNVPKCKNPKTKENLDEEKSSRRSKEMPNYTGMESKRK</sequence>
<feature type="region of interest" description="Disordered" evidence="1">
    <location>
        <begin position="1"/>
        <end position="74"/>
    </location>
</feature>
<evidence type="ECO:0000313" key="2">
    <source>
        <dbReference type="EMBL" id="KAK6628768.1"/>
    </source>
</evidence>
<proteinExistence type="predicted"/>
<gene>
    <name evidence="2" type="ORF">RUM43_002584</name>
</gene>
<name>A0AAN8PCZ2_POLSC</name>
<feature type="compositionally biased region" description="Basic and acidic residues" evidence="1">
    <location>
        <begin position="46"/>
        <end position="62"/>
    </location>
</feature>
<accession>A0AAN8PCZ2</accession>
<organism evidence="2 3">
    <name type="scientific">Polyplax serrata</name>
    <name type="common">Common mouse louse</name>
    <dbReference type="NCBI Taxonomy" id="468196"/>
    <lineage>
        <taxon>Eukaryota</taxon>
        <taxon>Metazoa</taxon>
        <taxon>Ecdysozoa</taxon>
        <taxon>Arthropoda</taxon>
        <taxon>Hexapoda</taxon>
        <taxon>Insecta</taxon>
        <taxon>Pterygota</taxon>
        <taxon>Neoptera</taxon>
        <taxon>Paraneoptera</taxon>
        <taxon>Psocodea</taxon>
        <taxon>Troctomorpha</taxon>
        <taxon>Phthiraptera</taxon>
        <taxon>Anoplura</taxon>
        <taxon>Polyplacidae</taxon>
        <taxon>Polyplax</taxon>
    </lineage>
</organism>
<protein>
    <submittedName>
        <fullName evidence="2">Uncharacterized protein</fullName>
    </submittedName>
</protein>
<dbReference type="EMBL" id="JAWJWE010000036">
    <property type="protein sequence ID" value="KAK6628768.1"/>
    <property type="molecule type" value="Genomic_DNA"/>
</dbReference>
<reference evidence="2 3" key="1">
    <citation type="submission" date="2023-10" db="EMBL/GenBank/DDBJ databases">
        <title>Genomes of two closely related lineages of the louse Polyplax serrata with different host specificities.</title>
        <authorList>
            <person name="Martinu J."/>
            <person name="Tarabai H."/>
            <person name="Stefka J."/>
            <person name="Hypsa V."/>
        </authorList>
    </citation>
    <scope>NUCLEOTIDE SEQUENCE [LARGE SCALE GENOMIC DNA]</scope>
    <source>
        <strain evidence="2">HR10_N</strain>
    </source>
</reference>
<feature type="compositionally biased region" description="Basic and acidic residues" evidence="1">
    <location>
        <begin position="1"/>
        <end position="24"/>
    </location>
</feature>
<dbReference type="Proteomes" id="UP001372834">
    <property type="component" value="Unassembled WGS sequence"/>
</dbReference>
<evidence type="ECO:0000256" key="1">
    <source>
        <dbReference type="SAM" id="MobiDB-lite"/>
    </source>
</evidence>